<evidence type="ECO:0000313" key="4">
    <source>
        <dbReference type="Proteomes" id="UP001141327"/>
    </source>
</evidence>
<dbReference type="Pfam" id="PF12937">
    <property type="entry name" value="F-box-like"/>
    <property type="match status" value="1"/>
</dbReference>
<reference evidence="3" key="1">
    <citation type="journal article" date="2022" name="bioRxiv">
        <title>Genomics of Preaxostyla Flagellates Illuminates Evolutionary Transitions and the Path Towards Mitochondrial Loss.</title>
        <authorList>
            <person name="Novak L.V.F."/>
            <person name="Treitli S.C."/>
            <person name="Pyrih J."/>
            <person name="Halakuc P."/>
            <person name="Pipaliya S.V."/>
            <person name="Vacek V."/>
            <person name="Brzon O."/>
            <person name="Soukal P."/>
            <person name="Eme L."/>
            <person name="Dacks J.B."/>
            <person name="Karnkowska A."/>
            <person name="Elias M."/>
            <person name="Hampl V."/>
        </authorList>
    </citation>
    <scope>NUCLEOTIDE SEQUENCE</scope>
    <source>
        <strain evidence="3">RCP-MX</strain>
    </source>
</reference>
<proteinExistence type="predicted"/>
<dbReference type="EMBL" id="JAPMOS010000005">
    <property type="protein sequence ID" value="KAJ4461824.1"/>
    <property type="molecule type" value="Genomic_DNA"/>
</dbReference>
<sequence length="287" mass="31483">MAAEVFAVPELVELIFSCLDIRSLASVKLVCRGWNQATKSTTFWRGQCRLVLHPSILEYNEKKPSTDWVQLYRSVLKVTESYEAGKSTDPIASENVHILPDEVTMEIRSRSPWVQFRCPTPLQESQTIWFCVDGTGWRIGVGSEVPACGMGSTSASYGLCDWNGSVGFGGEWHQDYSGGKAVPSRVPIGLRLVALSPTQGTLSFLWPRDGVMQRFPVARAGVRLPTYLIFTGTEPARMRCLGRALKGDLPWSDEPLDVVPMLPAADPVAAPPLSPPPSPIPVPDSRD</sequence>
<feature type="domain" description="F-box" evidence="2">
    <location>
        <begin position="8"/>
        <end position="47"/>
    </location>
</feature>
<feature type="region of interest" description="Disordered" evidence="1">
    <location>
        <begin position="263"/>
        <end position="287"/>
    </location>
</feature>
<dbReference type="SMART" id="SM00256">
    <property type="entry name" value="FBOX"/>
    <property type="match status" value="1"/>
</dbReference>
<protein>
    <recommendedName>
        <fullName evidence="2">F-box domain-containing protein</fullName>
    </recommendedName>
</protein>
<dbReference type="InterPro" id="IPR036047">
    <property type="entry name" value="F-box-like_dom_sf"/>
</dbReference>
<accession>A0ABQ8UWU0</accession>
<evidence type="ECO:0000259" key="2">
    <source>
        <dbReference type="SMART" id="SM00256"/>
    </source>
</evidence>
<dbReference type="Proteomes" id="UP001141327">
    <property type="component" value="Unassembled WGS sequence"/>
</dbReference>
<name>A0ABQ8UWU0_9EUKA</name>
<feature type="compositionally biased region" description="Pro residues" evidence="1">
    <location>
        <begin position="269"/>
        <end position="287"/>
    </location>
</feature>
<organism evidence="3 4">
    <name type="scientific">Paratrimastix pyriformis</name>
    <dbReference type="NCBI Taxonomy" id="342808"/>
    <lineage>
        <taxon>Eukaryota</taxon>
        <taxon>Metamonada</taxon>
        <taxon>Preaxostyla</taxon>
        <taxon>Paratrimastigidae</taxon>
        <taxon>Paratrimastix</taxon>
    </lineage>
</organism>
<evidence type="ECO:0000313" key="3">
    <source>
        <dbReference type="EMBL" id="KAJ4461824.1"/>
    </source>
</evidence>
<dbReference type="Gene3D" id="1.20.1280.50">
    <property type="match status" value="1"/>
</dbReference>
<dbReference type="InterPro" id="IPR001810">
    <property type="entry name" value="F-box_dom"/>
</dbReference>
<comment type="caution">
    <text evidence="3">The sequence shown here is derived from an EMBL/GenBank/DDBJ whole genome shotgun (WGS) entry which is preliminary data.</text>
</comment>
<dbReference type="SUPFAM" id="SSF81383">
    <property type="entry name" value="F-box domain"/>
    <property type="match status" value="1"/>
</dbReference>
<gene>
    <name evidence="3" type="ORF">PAPYR_1490</name>
</gene>
<evidence type="ECO:0000256" key="1">
    <source>
        <dbReference type="SAM" id="MobiDB-lite"/>
    </source>
</evidence>
<keyword evidence="4" id="KW-1185">Reference proteome</keyword>